<gene>
    <name evidence="2" type="ORF">CR513_13106</name>
</gene>
<proteinExistence type="predicted"/>
<dbReference type="Gene3D" id="3.30.70.270">
    <property type="match status" value="1"/>
</dbReference>
<organism evidence="2 3">
    <name type="scientific">Mucuna pruriens</name>
    <name type="common">Velvet bean</name>
    <name type="synonym">Dolichos pruriens</name>
    <dbReference type="NCBI Taxonomy" id="157652"/>
    <lineage>
        <taxon>Eukaryota</taxon>
        <taxon>Viridiplantae</taxon>
        <taxon>Streptophyta</taxon>
        <taxon>Embryophyta</taxon>
        <taxon>Tracheophyta</taxon>
        <taxon>Spermatophyta</taxon>
        <taxon>Magnoliopsida</taxon>
        <taxon>eudicotyledons</taxon>
        <taxon>Gunneridae</taxon>
        <taxon>Pentapetalae</taxon>
        <taxon>rosids</taxon>
        <taxon>fabids</taxon>
        <taxon>Fabales</taxon>
        <taxon>Fabaceae</taxon>
        <taxon>Papilionoideae</taxon>
        <taxon>50 kb inversion clade</taxon>
        <taxon>NPAAA clade</taxon>
        <taxon>indigoferoid/millettioid clade</taxon>
        <taxon>Phaseoleae</taxon>
        <taxon>Mucuna</taxon>
    </lineage>
</organism>
<dbReference type="AlphaFoldDB" id="A0A371HKJ6"/>
<evidence type="ECO:0000256" key="1">
    <source>
        <dbReference type="SAM" id="MobiDB-lite"/>
    </source>
</evidence>
<feature type="non-terminal residue" evidence="2">
    <location>
        <position position="1"/>
    </location>
</feature>
<dbReference type="Gene3D" id="3.10.10.10">
    <property type="entry name" value="HIV Type 1 Reverse Transcriptase, subunit A, domain 1"/>
    <property type="match status" value="1"/>
</dbReference>
<feature type="region of interest" description="Disordered" evidence="1">
    <location>
        <begin position="1"/>
        <end position="20"/>
    </location>
</feature>
<dbReference type="PANTHER" id="PTHR24559:SF450">
    <property type="entry name" value="RNA-DIRECTED DNA POLYMERASE HOMOLOG"/>
    <property type="match status" value="1"/>
</dbReference>
<dbReference type="PANTHER" id="PTHR24559">
    <property type="entry name" value="TRANSPOSON TY3-I GAG-POL POLYPROTEIN"/>
    <property type="match status" value="1"/>
</dbReference>
<dbReference type="SUPFAM" id="SSF56672">
    <property type="entry name" value="DNA/RNA polymerases"/>
    <property type="match status" value="1"/>
</dbReference>
<sequence>MRGQKSQPLVERVKKKRKKKRNPCKLALGRLGGSFWPNRKPLFALPTNILLNAYPSLNALPIGMQDFLEEFEDVLLKDASHGFPPLRGWVRESMSPCIMLWILVSKKDSTWRMCIDYRPINNIIVRNRHPITRLDHLLGELHGLNIFSKIDLRSR</sequence>
<accession>A0A371HKJ6</accession>
<reference evidence="2" key="1">
    <citation type="submission" date="2018-05" db="EMBL/GenBank/DDBJ databases">
        <title>Draft genome of Mucuna pruriens seed.</title>
        <authorList>
            <person name="Nnadi N.E."/>
            <person name="Vos R."/>
            <person name="Hasami M.H."/>
            <person name="Devisetty U.K."/>
            <person name="Aguiy J.C."/>
        </authorList>
    </citation>
    <scope>NUCLEOTIDE SEQUENCE [LARGE SCALE GENOMIC DNA]</scope>
    <source>
        <strain evidence="2">JCA_2017</strain>
    </source>
</reference>
<evidence type="ECO:0000313" key="2">
    <source>
        <dbReference type="EMBL" id="RDY03325.1"/>
    </source>
</evidence>
<dbReference type="InterPro" id="IPR043128">
    <property type="entry name" value="Rev_trsase/Diguanyl_cyclase"/>
</dbReference>
<dbReference type="OrthoDB" id="2431547at2759"/>
<name>A0A371HKJ6_MUCPR</name>
<dbReference type="Proteomes" id="UP000257109">
    <property type="component" value="Unassembled WGS sequence"/>
</dbReference>
<keyword evidence="3" id="KW-1185">Reference proteome</keyword>
<dbReference type="InterPro" id="IPR053134">
    <property type="entry name" value="RNA-dir_DNA_polymerase"/>
</dbReference>
<comment type="caution">
    <text evidence="2">The sequence shown here is derived from an EMBL/GenBank/DDBJ whole genome shotgun (WGS) entry which is preliminary data.</text>
</comment>
<evidence type="ECO:0000313" key="3">
    <source>
        <dbReference type="Proteomes" id="UP000257109"/>
    </source>
</evidence>
<dbReference type="InterPro" id="IPR043502">
    <property type="entry name" value="DNA/RNA_pol_sf"/>
</dbReference>
<dbReference type="EMBL" id="QJKJ01002330">
    <property type="protein sequence ID" value="RDY03325.1"/>
    <property type="molecule type" value="Genomic_DNA"/>
</dbReference>
<protein>
    <submittedName>
        <fullName evidence="2">Uncharacterized protein</fullName>
    </submittedName>
</protein>